<name>A0A919B716_9ACTN</name>
<reference evidence="1" key="2">
    <citation type="submission" date="2020-09" db="EMBL/GenBank/DDBJ databases">
        <authorList>
            <person name="Sun Q."/>
            <person name="Ohkuma M."/>
        </authorList>
    </citation>
    <scope>NUCLEOTIDE SEQUENCE</scope>
    <source>
        <strain evidence="1">JCM 4059</strain>
    </source>
</reference>
<proteinExistence type="predicted"/>
<dbReference type="AlphaFoldDB" id="A0A919B716"/>
<organism evidence="1 2">
    <name type="scientific">Streptomyces mashuensis</name>
    <dbReference type="NCBI Taxonomy" id="33904"/>
    <lineage>
        <taxon>Bacteria</taxon>
        <taxon>Bacillati</taxon>
        <taxon>Actinomycetota</taxon>
        <taxon>Actinomycetes</taxon>
        <taxon>Kitasatosporales</taxon>
        <taxon>Streptomycetaceae</taxon>
        <taxon>Streptomyces</taxon>
    </lineage>
</organism>
<keyword evidence="2" id="KW-1185">Reference proteome</keyword>
<dbReference type="EMBL" id="BNBD01000008">
    <property type="protein sequence ID" value="GHF55818.1"/>
    <property type="molecule type" value="Genomic_DNA"/>
</dbReference>
<evidence type="ECO:0000313" key="2">
    <source>
        <dbReference type="Proteomes" id="UP000638313"/>
    </source>
</evidence>
<reference evidence="1" key="1">
    <citation type="journal article" date="2014" name="Int. J. Syst. Evol. Microbiol.">
        <title>Complete genome sequence of Corynebacterium casei LMG S-19264T (=DSM 44701T), isolated from a smear-ripened cheese.</title>
        <authorList>
            <consortium name="US DOE Joint Genome Institute (JGI-PGF)"/>
            <person name="Walter F."/>
            <person name="Albersmeier A."/>
            <person name="Kalinowski J."/>
            <person name="Ruckert C."/>
        </authorList>
    </citation>
    <scope>NUCLEOTIDE SEQUENCE</scope>
    <source>
        <strain evidence="1">JCM 4059</strain>
    </source>
</reference>
<gene>
    <name evidence="1" type="ORF">GCM10010218_41720</name>
</gene>
<comment type="caution">
    <text evidence="1">The sequence shown here is derived from an EMBL/GenBank/DDBJ whole genome shotgun (WGS) entry which is preliminary data.</text>
</comment>
<evidence type="ECO:0000313" key="1">
    <source>
        <dbReference type="EMBL" id="GHF55818.1"/>
    </source>
</evidence>
<sequence>MYSPSWLVCWKPGTPLQDSDVWYYTQADTVSGNKRTKGWGYLHASEVTVPRHPVPGLNRCTWSDPLMPRTTTGE</sequence>
<protein>
    <submittedName>
        <fullName evidence="1">Uncharacterized protein</fullName>
    </submittedName>
</protein>
<accession>A0A919B716</accession>
<dbReference type="Proteomes" id="UP000638313">
    <property type="component" value="Unassembled WGS sequence"/>
</dbReference>